<evidence type="ECO:0000313" key="1">
    <source>
        <dbReference type="EMBL" id="KAI3786521.1"/>
    </source>
</evidence>
<name>A0ACB9GU11_9ASTR</name>
<accession>A0ACB9GU11</accession>
<sequence length="413" mass="45314">MKGWQLHQLTGGGDRLTISSSAPNTHERRSLPRNFSDFRFLSSSHLEVIIHLDLLLPVNLILLSAILLSSSKTLQPRFYPLHGHMSMPEGPLMRPLPSTLCRWHRRLQKRDMKTIIAVFVTVLLVASGLPLGHTFSSTTPAFLWSNIQDGSTSSKVKEAVNYQTLSPKDLAKSVMSEGGWSNLLCPNQKPEEYSVDLSGRKNKDENLLDLLKVSFTKSTFSLAYPYVAASEENKPLQTSLVSEFAETCGNDAGLSKLAILESCAAEGGNFAKLADISSVHEYVVSNMEKKSKGQTPLLVFCNEGIEQPRSEGQVLSELISTVEKTGAKYSVLYVSDHVNVIRYPSYRQLDRFLAEKSGNSSQDSTTCDGVCQIKSSLLEGLLVGLVLLVILISGLCCMAGIDTPARFEAPQES</sequence>
<dbReference type="Proteomes" id="UP001056120">
    <property type="component" value="Linkage Group LG13"/>
</dbReference>
<proteinExistence type="predicted"/>
<reference evidence="1 2" key="2">
    <citation type="journal article" date="2022" name="Mol. Ecol. Resour.">
        <title>The genomes of chicory, endive, great burdock and yacon provide insights into Asteraceae paleo-polyploidization history and plant inulin production.</title>
        <authorList>
            <person name="Fan W."/>
            <person name="Wang S."/>
            <person name="Wang H."/>
            <person name="Wang A."/>
            <person name="Jiang F."/>
            <person name="Liu H."/>
            <person name="Zhao H."/>
            <person name="Xu D."/>
            <person name="Zhang Y."/>
        </authorList>
    </citation>
    <scope>NUCLEOTIDE SEQUENCE [LARGE SCALE GENOMIC DNA]</scope>
    <source>
        <strain evidence="2">cv. Yunnan</strain>
        <tissue evidence="1">Leaves</tissue>
    </source>
</reference>
<gene>
    <name evidence="1" type="ORF">L1987_40264</name>
</gene>
<comment type="caution">
    <text evidence="1">The sequence shown here is derived from an EMBL/GenBank/DDBJ whole genome shotgun (WGS) entry which is preliminary data.</text>
</comment>
<organism evidence="1 2">
    <name type="scientific">Smallanthus sonchifolius</name>
    <dbReference type="NCBI Taxonomy" id="185202"/>
    <lineage>
        <taxon>Eukaryota</taxon>
        <taxon>Viridiplantae</taxon>
        <taxon>Streptophyta</taxon>
        <taxon>Embryophyta</taxon>
        <taxon>Tracheophyta</taxon>
        <taxon>Spermatophyta</taxon>
        <taxon>Magnoliopsida</taxon>
        <taxon>eudicotyledons</taxon>
        <taxon>Gunneridae</taxon>
        <taxon>Pentapetalae</taxon>
        <taxon>asterids</taxon>
        <taxon>campanulids</taxon>
        <taxon>Asterales</taxon>
        <taxon>Asteraceae</taxon>
        <taxon>Asteroideae</taxon>
        <taxon>Heliantheae alliance</taxon>
        <taxon>Millerieae</taxon>
        <taxon>Smallanthus</taxon>
    </lineage>
</organism>
<reference evidence="2" key="1">
    <citation type="journal article" date="2022" name="Mol. Ecol. Resour.">
        <title>The genomes of chicory, endive, great burdock and yacon provide insights into Asteraceae palaeo-polyploidization history and plant inulin production.</title>
        <authorList>
            <person name="Fan W."/>
            <person name="Wang S."/>
            <person name="Wang H."/>
            <person name="Wang A."/>
            <person name="Jiang F."/>
            <person name="Liu H."/>
            <person name="Zhao H."/>
            <person name="Xu D."/>
            <person name="Zhang Y."/>
        </authorList>
    </citation>
    <scope>NUCLEOTIDE SEQUENCE [LARGE SCALE GENOMIC DNA]</scope>
    <source>
        <strain evidence="2">cv. Yunnan</strain>
    </source>
</reference>
<keyword evidence="2" id="KW-1185">Reference proteome</keyword>
<dbReference type="EMBL" id="CM042030">
    <property type="protein sequence ID" value="KAI3786521.1"/>
    <property type="molecule type" value="Genomic_DNA"/>
</dbReference>
<evidence type="ECO:0000313" key="2">
    <source>
        <dbReference type="Proteomes" id="UP001056120"/>
    </source>
</evidence>
<protein>
    <submittedName>
        <fullName evidence="1">Uncharacterized protein</fullName>
    </submittedName>
</protein>